<reference evidence="2" key="1">
    <citation type="journal article" date="2021" name="Microb. Physiol.">
        <title>Proteogenomic Insights into the Physiology of Marine, Sulfate-Reducing, Filamentous Desulfonema limicola and Desulfonema magnum.</title>
        <authorList>
            <person name="Schnaars V."/>
            <person name="Wohlbrand L."/>
            <person name="Scheve S."/>
            <person name="Hinrichs C."/>
            <person name="Reinhardt R."/>
            <person name="Rabus R."/>
        </authorList>
    </citation>
    <scope>NUCLEOTIDE SEQUENCE</scope>
    <source>
        <strain evidence="2">5ac10</strain>
    </source>
</reference>
<feature type="region of interest" description="Disordered" evidence="1">
    <location>
        <begin position="1"/>
        <end position="25"/>
    </location>
</feature>
<evidence type="ECO:0000256" key="1">
    <source>
        <dbReference type="SAM" id="MobiDB-lite"/>
    </source>
</evidence>
<organism evidence="2 3">
    <name type="scientific">Desulfonema limicola</name>
    <dbReference type="NCBI Taxonomy" id="45656"/>
    <lineage>
        <taxon>Bacteria</taxon>
        <taxon>Pseudomonadati</taxon>
        <taxon>Thermodesulfobacteriota</taxon>
        <taxon>Desulfobacteria</taxon>
        <taxon>Desulfobacterales</taxon>
        <taxon>Desulfococcaceae</taxon>
        <taxon>Desulfonema</taxon>
    </lineage>
</organism>
<dbReference type="KEGG" id="dli:dnl_14400"/>
<evidence type="ECO:0000313" key="2">
    <source>
        <dbReference type="EMBL" id="QTA79186.1"/>
    </source>
</evidence>
<evidence type="ECO:0000313" key="3">
    <source>
        <dbReference type="Proteomes" id="UP000663720"/>
    </source>
</evidence>
<accession>A0A975B5I1</accession>
<dbReference type="EMBL" id="CP061799">
    <property type="protein sequence ID" value="QTA79186.1"/>
    <property type="molecule type" value="Genomic_DNA"/>
</dbReference>
<sequence>MTLTALRESPENKISVRQMSRRGDRPVAPTYGGRLFVWNYLTVFSFGQGVKPGLELE</sequence>
<dbReference type="Proteomes" id="UP000663720">
    <property type="component" value="Chromosome"/>
</dbReference>
<proteinExistence type="predicted"/>
<dbReference type="AlphaFoldDB" id="A0A975B5I1"/>
<name>A0A975B5I1_9BACT</name>
<gene>
    <name evidence="2" type="ORF">dnl_14400</name>
</gene>
<keyword evidence="3" id="KW-1185">Reference proteome</keyword>
<protein>
    <submittedName>
        <fullName evidence="2">Uncharacterized protein</fullName>
    </submittedName>
</protein>